<dbReference type="PANTHER" id="PTHR15020">
    <property type="entry name" value="FLAVIN REDUCTASE-RELATED"/>
    <property type="match status" value="1"/>
</dbReference>
<feature type="domain" description="DRBM" evidence="2">
    <location>
        <begin position="134"/>
        <end position="207"/>
    </location>
</feature>
<evidence type="ECO:0000313" key="5">
    <source>
        <dbReference type="Proteomes" id="UP001178507"/>
    </source>
</evidence>
<dbReference type="Gene3D" id="3.30.160.20">
    <property type="match status" value="1"/>
</dbReference>
<feature type="domain" description="NAD(P)-binding" evidence="3">
    <location>
        <begin position="335"/>
        <end position="497"/>
    </location>
</feature>
<accession>A0AA36JMD1</accession>
<dbReference type="Gene3D" id="3.40.50.720">
    <property type="entry name" value="NAD(P)-binding Rossmann-like Domain"/>
    <property type="match status" value="1"/>
</dbReference>
<dbReference type="PANTHER" id="PTHR15020:SF50">
    <property type="entry name" value="UPF0659 PROTEIN YMR090W"/>
    <property type="match status" value="1"/>
</dbReference>
<keyword evidence="5" id="KW-1185">Reference proteome</keyword>
<evidence type="ECO:0000259" key="3">
    <source>
        <dbReference type="Pfam" id="PF13460"/>
    </source>
</evidence>
<dbReference type="Pfam" id="PF13460">
    <property type="entry name" value="NAD_binding_10"/>
    <property type="match status" value="1"/>
</dbReference>
<comment type="caution">
    <text evidence="4">The sequence shown here is derived from an EMBL/GenBank/DDBJ whole genome shotgun (WGS) entry which is preliminary data.</text>
</comment>
<proteinExistence type="predicted"/>
<dbReference type="Pfam" id="PF00035">
    <property type="entry name" value="dsrm"/>
    <property type="match status" value="1"/>
</dbReference>
<gene>
    <name evidence="4" type="ORF">EVOR1521_LOCUS29738</name>
</gene>
<evidence type="ECO:0000256" key="1">
    <source>
        <dbReference type="SAM" id="MobiDB-lite"/>
    </source>
</evidence>
<evidence type="ECO:0000259" key="2">
    <source>
        <dbReference type="Pfam" id="PF00035"/>
    </source>
</evidence>
<sequence>MYLTKGDVHIEQFAYHCPAQELNHFCQRYCQRPVTKADISYTTNKFGNQYQSIVKLDCIQGQEYAGHLCLNQKEAEKSAAEQAVMAFRPQMENLPPPASKDPKKKKERPRLSPAELAAKKAKQAEEGENPAVTPKTKLNALVMKIAKRYLQKGETIYETKTYAGGGHQATVQLKALPGDWGNRVWAGHVSSTKQKAEQSAAEIALKQISEDPEMVAEAAKPKGAGKGKGKGKGKGFGFMWGGWDWNMMWGAPSGPNLPRERVTTEPVVGEVVDWKDSFGWVKSSATIDHPSAKQREGKIYVSKKDVTSGTITMGCGVSFHVYKDTQGLGAEEVTVGSLVAQRLCGMGKFQVNAVLRNRDKASWAEGLDKVSLFEADTRDAFALEAALCNANAVICTTGVPAFGFSGQWDKGNHPESVDHYGVKNAVHAWWSVPKRRFVLMSSIGVRRRDGFPYSILNGGGVLDAKARGEAAIADLARQRGFAFAIVRPGQLFGGPYDNNRYLGTLFQLDKDQDSCAVKLQPGDAAVGDTLRSSLAGVLVRCLFSTNPAMEFSVVNEEGVPPTEEEIDSMLRSAGVADLGQEAEEADEQMQKRLDLAKDTFGQAVGNMVSGKMFDKSE</sequence>
<evidence type="ECO:0000313" key="4">
    <source>
        <dbReference type="EMBL" id="CAJ1408252.1"/>
    </source>
</evidence>
<reference evidence="4" key="1">
    <citation type="submission" date="2023-08" db="EMBL/GenBank/DDBJ databases">
        <authorList>
            <person name="Chen Y."/>
            <person name="Shah S."/>
            <person name="Dougan E. K."/>
            <person name="Thang M."/>
            <person name="Chan C."/>
        </authorList>
    </citation>
    <scope>NUCLEOTIDE SEQUENCE</scope>
</reference>
<protein>
    <submittedName>
        <fullName evidence="4">Uncharacterized protein</fullName>
    </submittedName>
</protein>
<name>A0AA36JMD1_9DINO</name>
<dbReference type="SUPFAM" id="SSF54768">
    <property type="entry name" value="dsRNA-binding domain-like"/>
    <property type="match status" value="1"/>
</dbReference>
<dbReference type="InterPro" id="IPR036291">
    <property type="entry name" value="NAD(P)-bd_dom_sf"/>
</dbReference>
<dbReference type="EMBL" id="CAUJNA010003711">
    <property type="protein sequence ID" value="CAJ1408252.1"/>
    <property type="molecule type" value="Genomic_DNA"/>
</dbReference>
<organism evidence="4 5">
    <name type="scientific">Effrenium voratum</name>
    <dbReference type="NCBI Taxonomy" id="2562239"/>
    <lineage>
        <taxon>Eukaryota</taxon>
        <taxon>Sar</taxon>
        <taxon>Alveolata</taxon>
        <taxon>Dinophyceae</taxon>
        <taxon>Suessiales</taxon>
        <taxon>Symbiodiniaceae</taxon>
        <taxon>Effrenium</taxon>
    </lineage>
</organism>
<dbReference type="AlphaFoldDB" id="A0AA36JMD1"/>
<dbReference type="SUPFAM" id="SSF51735">
    <property type="entry name" value="NAD(P)-binding Rossmann-fold domains"/>
    <property type="match status" value="1"/>
</dbReference>
<dbReference type="InterPro" id="IPR016040">
    <property type="entry name" value="NAD(P)-bd_dom"/>
</dbReference>
<feature type="region of interest" description="Disordered" evidence="1">
    <location>
        <begin position="88"/>
        <end position="132"/>
    </location>
</feature>
<dbReference type="InterPro" id="IPR014720">
    <property type="entry name" value="dsRBD_dom"/>
</dbReference>
<dbReference type="Proteomes" id="UP001178507">
    <property type="component" value="Unassembled WGS sequence"/>
</dbReference>